<reference evidence="4 5" key="1">
    <citation type="submission" date="2019-06" db="EMBL/GenBank/DDBJ databases">
        <authorList>
            <person name="Palmer J.M."/>
        </authorList>
    </citation>
    <scope>NUCLEOTIDE SEQUENCE [LARGE SCALE GENOMIC DNA]</scope>
    <source>
        <strain evidence="4 5">TWF703</strain>
    </source>
</reference>
<feature type="region of interest" description="Disordered" evidence="1">
    <location>
        <begin position="46"/>
        <end position="72"/>
    </location>
</feature>
<keyword evidence="2" id="KW-0812">Transmembrane</keyword>
<feature type="transmembrane region" description="Helical" evidence="2">
    <location>
        <begin position="387"/>
        <end position="411"/>
    </location>
</feature>
<feature type="region of interest" description="Disordered" evidence="1">
    <location>
        <begin position="133"/>
        <end position="170"/>
    </location>
</feature>
<evidence type="ECO:0000256" key="1">
    <source>
        <dbReference type="SAM" id="MobiDB-lite"/>
    </source>
</evidence>
<evidence type="ECO:0000256" key="3">
    <source>
        <dbReference type="SAM" id="SignalP"/>
    </source>
</evidence>
<sequence>MQLQFFNFIFSILPAFLTVTNAIPAYNIISTAPGVIRLPQSLSSTSTSISGAGTTNQTTKDTPEFTNWRPPSPRDVNIKKGVHDDELPYTVLPVVHPDILCVPVGDFEVNSSSGDCIIDTFCSPFNHSPVHIGKNSTITTSPSSSTPPVQQLKGKYKPRQRRRREEPSETIYAITLPGPTIPIYFPTVIIPPSHTSHQLQYFPPGAHPWYEYSTITIPPTPTIPNFNSQESHTQTPSHPSSQNPLQKPCRIPKIYEGICHPLVIPSVVITAYFLSTFILYSGDPSKPVSPVYNYQPAPPPLPRPLNPYIPYFYHQQRQQTPIGSYLYPPVATVGHSIRRNLLCLTNFFCGGTEDPQLPLPHRPGMLNVNINERMQRSVEIERSNQSACYFLTTFLTYGAGLIILGSFLGGLCNCVKTECEFM</sequence>
<feature type="chain" id="PRO_5029014936" evidence="3">
    <location>
        <begin position="23"/>
        <end position="422"/>
    </location>
</feature>
<keyword evidence="2" id="KW-1133">Transmembrane helix</keyword>
<feature type="compositionally biased region" description="Low complexity" evidence="1">
    <location>
        <begin position="136"/>
        <end position="148"/>
    </location>
</feature>
<comment type="caution">
    <text evidence="4">The sequence shown here is derived from an EMBL/GenBank/DDBJ whole genome shotgun (WGS) entry which is preliminary data.</text>
</comment>
<dbReference type="Proteomes" id="UP000480548">
    <property type="component" value="Unassembled WGS sequence"/>
</dbReference>
<protein>
    <submittedName>
        <fullName evidence="4">Uncharacterized protein</fullName>
    </submittedName>
</protein>
<evidence type="ECO:0000313" key="4">
    <source>
        <dbReference type="EMBL" id="KAF3132227.1"/>
    </source>
</evidence>
<organism evidence="4 5">
    <name type="scientific">Orbilia oligospora</name>
    <name type="common">Nematode-trapping fungus</name>
    <name type="synonym">Arthrobotrys oligospora</name>
    <dbReference type="NCBI Taxonomy" id="2813651"/>
    <lineage>
        <taxon>Eukaryota</taxon>
        <taxon>Fungi</taxon>
        <taxon>Dikarya</taxon>
        <taxon>Ascomycota</taxon>
        <taxon>Pezizomycotina</taxon>
        <taxon>Orbiliomycetes</taxon>
        <taxon>Orbiliales</taxon>
        <taxon>Orbiliaceae</taxon>
        <taxon>Orbilia</taxon>
    </lineage>
</organism>
<feature type="signal peptide" evidence="3">
    <location>
        <begin position="1"/>
        <end position="22"/>
    </location>
</feature>
<name>A0A7C8P6Q2_ORBOL</name>
<dbReference type="AlphaFoldDB" id="A0A7C8P6Q2"/>
<keyword evidence="2" id="KW-0472">Membrane</keyword>
<proteinExistence type="predicted"/>
<gene>
    <name evidence="4" type="ORF">TWF703_007345</name>
</gene>
<accession>A0A7C8P6Q2</accession>
<keyword evidence="3" id="KW-0732">Signal</keyword>
<dbReference type="EMBL" id="WIQZ01000045">
    <property type="protein sequence ID" value="KAF3132227.1"/>
    <property type="molecule type" value="Genomic_DNA"/>
</dbReference>
<feature type="compositionally biased region" description="Polar residues" evidence="1">
    <location>
        <begin position="225"/>
        <end position="245"/>
    </location>
</feature>
<evidence type="ECO:0000256" key="2">
    <source>
        <dbReference type="SAM" id="Phobius"/>
    </source>
</evidence>
<evidence type="ECO:0000313" key="5">
    <source>
        <dbReference type="Proteomes" id="UP000480548"/>
    </source>
</evidence>
<feature type="compositionally biased region" description="Low complexity" evidence="1">
    <location>
        <begin position="46"/>
        <end position="55"/>
    </location>
</feature>
<feature type="region of interest" description="Disordered" evidence="1">
    <location>
        <begin position="221"/>
        <end position="246"/>
    </location>
</feature>